<evidence type="ECO:0000313" key="2">
    <source>
        <dbReference type="Proteomes" id="UP001060215"/>
    </source>
</evidence>
<gene>
    <name evidence="1" type="ORF">LOK49_LG05G02208</name>
</gene>
<comment type="caution">
    <text evidence="1">The sequence shown here is derived from an EMBL/GenBank/DDBJ whole genome shotgun (WGS) entry which is preliminary data.</text>
</comment>
<name>A0ACC0HRN5_9ERIC</name>
<accession>A0ACC0HRN5</accession>
<dbReference type="EMBL" id="CM045761">
    <property type="protein sequence ID" value="KAI8015577.1"/>
    <property type="molecule type" value="Genomic_DNA"/>
</dbReference>
<keyword evidence="2" id="KW-1185">Reference proteome</keyword>
<dbReference type="Proteomes" id="UP001060215">
    <property type="component" value="Chromosome 4"/>
</dbReference>
<proteinExistence type="predicted"/>
<evidence type="ECO:0000313" key="1">
    <source>
        <dbReference type="EMBL" id="KAI8015577.1"/>
    </source>
</evidence>
<protein>
    <submittedName>
        <fullName evidence="1">Uncharacterized protein</fullName>
    </submittedName>
</protein>
<sequence length="169" mass="18601">MAKQGQGQVLVCAPSNVVVDHIAEKISATRLKVVRLCAKSREVVSSPVEHLTLHYQVLLDESTQATEPECLIPLVLGVKQWNLSNLVIMLRSRYRAVTTKQALIADQSSLACLSPNHTIPISSFFGSPRFFNGFQAMGHSETKTMSPIPSSIHDIKPFSPVGNQFLNNF</sequence>
<reference evidence="1 2" key="1">
    <citation type="journal article" date="2022" name="Plant J.">
        <title>Chromosome-level genome of Camellia lanceoleosa provides a valuable resource for understanding genome evolution and self-incompatibility.</title>
        <authorList>
            <person name="Gong W."/>
            <person name="Xiao S."/>
            <person name="Wang L."/>
            <person name="Liao Z."/>
            <person name="Chang Y."/>
            <person name="Mo W."/>
            <person name="Hu G."/>
            <person name="Li W."/>
            <person name="Zhao G."/>
            <person name="Zhu H."/>
            <person name="Hu X."/>
            <person name="Ji K."/>
            <person name="Xiang X."/>
            <person name="Song Q."/>
            <person name="Yuan D."/>
            <person name="Jin S."/>
            <person name="Zhang L."/>
        </authorList>
    </citation>
    <scope>NUCLEOTIDE SEQUENCE [LARGE SCALE GENOMIC DNA]</scope>
    <source>
        <strain evidence="1">SQ_2022a</strain>
    </source>
</reference>
<organism evidence="1 2">
    <name type="scientific">Camellia lanceoleosa</name>
    <dbReference type="NCBI Taxonomy" id="1840588"/>
    <lineage>
        <taxon>Eukaryota</taxon>
        <taxon>Viridiplantae</taxon>
        <taxon>Streptophyta</taxon>
        <taxon>Embryophyta</taxon>
        <taxon>Tracheophyta</taxon>
        <taxon>Spermatophyta</taxon>
        <taxon>Magnoliopsida</taxon>
        <taxon>eudicotyledons</taxon>
        <taxon>Gunneridae</taxon>
        <taxon>Pentapetalae</taxon>
        <taxon>asterids</taxon>
        <taxon>Ericales</taxon>
        <taxon>Theaceae</taxon>
        <taxon>Camellia</taxon>
    </lineage>
</organism>